<reference evidence="1 2" key="2">
    <citation type="journal article" date="2013" name="Plant Cell Physiol.">
        <title>Rice Annotation Project Database (RAP-DB): an integrative and interactive database for rice genomics.</title>
        <authorList>
            <person name="Sakai H."/>
            <person name="Lee S.S."/>
            <person name="Tanaka T."/>
            <person name="Numa H."/>
            <person name="Kim J."/>
            <person name="Kawahara Y."/>
            <person name="Wakimoto H."/>
            <person name="Yang C.C."/>
            <person name="Iwamoto M."/>
            <person name="Abe T."/>
            <person name="Yamada Y."/>
            <person name="Muto A."/>
            <person name="Inokuchi H."/>
            <person name="Ikemura T."/>
            <person name="Matsumoto T."/>
            <person name="Sasaki T."/>
            <person name="Itoh T."/>
        </authorList>
    </citation>
    <scope>NUCLEOTIDE SEQUENCE [LARGE SCALE GENOMIC DNA]</scope>
    <source>
        <strain evidence="2">cv. Nipponbare</strain>
    </source>
</reference>
<accession>A0A0P0XR55</accession>
<dbReference type="EMBL" id="AP014965">
    <property type="protein sequence ID" value="BAT09456.1"/>
    <property type="molecule type" value="Genomic_DNA"/>
</dbReference>
<dbReference type="AlphaFoldDB" id="A0A0P0XR55"/>
<gene>
    <name evidence="1" type="ordered locus">Os09g0565850</name>
    <name evidence="1" type="ORF">OSNPB_090565850</name>
</gene>
<keyword evidence="2" id="KW-1185">Reference proteome</keyword>
<protein>
    <submittedName>
        <fullName evidence="1">Os09g0565850 protein</fullName>
    </submittedName>
</protein>
<dbReference type="Proteomes" id="UP000059680">
    <property type="component" value="Chromosome 9"/>
</dbReference>
<sequence length="116" mass="12995">MKAVMSSSSSPSMTHGQQLRRSRHHLLSLDCRCRISHSCWHLALEKAANLISSSASAARSLQISNSRRQPLSRFSSSAYTSTRRYVGCYRGSFCVGKQHRGSVFAVRRTRPDRASH</sequence>
<organism evidence="1 2">
    <name type="scientific">Oryza sativa subsp. japonica</name>
    <name type="common">Rice</name>
    <dbReference type="NCBI Taxonomy" id="39947"/>
    <lineage>
        <taxon>Eukaryota</taxon>
        <taxon>Viridiplantae</taxon>
        <taxon>Streptophyta</taxon>
        <taxon>Embryophyta</taxon>
        <taxon>Tracheophyta</taxon>
        <taxon>Spermatophyta</taxon>
        <taxon>Magnoliopsida</taxon>
        <taxon>Liliopsida</taxon>
        <taxon>Poales</taxon>
        <taxon>Poaceae</taxon>
        <taxon>BOP clade</taxon>
        <taxon>Oryzoideae</taxon>
        <taxon>Oryzeae</taxon>
        <taxon>Oryzinae</taxon>
        <taxon>Oryza</taxon>
        <taxon>Oryza sativa</taxon>
    </lineage>
</organism>
<evidence type="ECO:0000313" key="2">
    <source>
        <dbReference type="Proteomes" id="UP000059680"/>
    </source>
</evidence>
<proteinExistence type="predicted"/>
<evidence type="ECO:0000313" key="1">
    <source>
        <dbReference type="EMBL" id="BAT09456.1"/>
    </source>
</evidence>
<dbReference type="InParanoid" id="A0A0P0XR55"/>
<reference evidence="2" key="1">
    <citation type="journal article" date="2005" name="Nature">
        <title>The map-based sequence of the rice genome.</title>
        <authorList>
            <consortium name="International rice genome sequencing project (IRGSP)"/>
            <person name="Matsumoto T."/>
            <person name="Wu J."/>
            <person name="Kanamori H."/>
            <person name="Katayose Y."/>
            <person name="Fujisawa M."/>
            <person name="Namiki N."/>
            <person name="Mizuno H."/>
            <person name="Yamamoto K."/>
            <person name="Antonio B.A."/>
            <person name="Baba T."/>
            <person name="Sakata K."/>
            <person name="Nagamura Y."/>
            <person name="Aoki H."/>
            <person name="Arikawa K."/>
            <person name="Arita K."/>
            <person name="Bito T."/>
            <person name="Chiden Y."/>
            <person name="Fujitsuka N."/>
            <person name="Fukunaka R."/>
            <person name="Hamada M."/>
            <person name="Harada C."/>
            <person name="Hayashi A."/>
            <person name="Hijishita S."/>
            <person name="Honda M."/>
            <person name="Hosokawa S."/>
            <person name="Ichikawa Y."/>
            <person name="Idonuma A."/>
            <person name="Iijima M."/>
            <person name="Ikeda M."/>
            <person name="Ikeno M."/>
            <person name="Ito K."/>
            <person name="Ito S."/>
            <person name="Ito T."/>
            <person name="Ito Y."/>
            <person name="Ito Y."/>
            <person name="Iwabuchi A."/>
            <person name="Kamiya K."/>
            <person name="Karasawa W."/>
            <person name="Kurita K."/>
            <person name="Katagiri S."/>
            <person name="Kikuta A."/>
            <person name="Kobayashi H."/>
            <person name="Kobayashi N."/>
            <person name="Machita K."/>
            <person name="Maehara T."/>
            <person name="Masukawa M."/>
            <person name="Mizubayashi T."/>
            <person name="Mukai Y."/>
            <person name="Nagasaki H."/>
            <person name="Nagata Y."/>
            <person name="Naito S."/>
            <person name="Nakashima M."/>
            <person name="Nakama Y."/>
            <person name="Nakamichi Y."/>
            <person name="Nakamura M."/>
            <person name="Meguro A."/>
            <person name="Negishi M."/>
            <person name="Ohta I."/>
            <person name="Ohta T."/>
            <person name="Okamoto M."/>
            <person name="Ono N."/>
            <person name="Saji S."/>
            <person name="Sakaguchi M."/>
            <person name="Sakai K."/>
            <person name="Shibata M."/>
            <person name="Shimokawa T."/>
            <person name="Song J."/>
            <person name="Takazaki Y."/>
            <person name="Terasawa K."/>
            <person name="Tsugane M."/>
            <person name="Tsuji K."/>
            <person name="Ueda S."/>
            <person name="Waki K."/>
            <person name="Yamagata H."/>
            <person name="Yamamoto M."/>
            <person name="Yamamoto S."/>
            <person name="Yamane H."/>
            <person name="Yoshiki S."/>
            <person name="Yoshihara R."/>
            <person name="Yukawa K."/>
            <person name="Zhong H."/>
            <person name="Yano M."/>
            <person name="Yuan Q."/>
            <person name="Ouyang S."/>
            <person name="Liu J."/>
            <person name="Jones K.M."/>
            <person name="Gansberger K."/>
            <person name="Moffat K."/>
            <person name="Hill J."/>
            <person name="Bera J."/>
            <person name="Fadrosh D."/>
            <person name="Jin S."/>
            <person name="Johri S."/>
            <person name="Kim M."/>
            <person name="Overton L."/>
            <person name="Reardon M."/>
            <person name="Tsitrin T."/>
            <person name="Vuong H."/>
            <person name="Weaver B."/>
            <person name="Ciecko A."/>
            <person name="Tallon L."/>
            <person name="Jackson J."/>
            <person name="Pai G."/>
            <person name="Aken S.V."/>
            <person name="Utterback T."/>
            <person name="Reidmuller S."/>
            <person name="Feldblyum T."/>
            <person name="Hsiao J."/>
            <person name="Zismann V."/>
            <person name="Iobst S."/>
            <person name="de Vazeille A.R."/>
            <person name="Buell C.R."/>
            <person name="Ying K."/>
            <person name="Li Y."/>
            <person name="Lu T."/>
            <person name="Huang Y."/>
            <person name="Zhao Q."/>
            <person name="Feng Q."/>
            <person name="Zhang L."/>
            <person name="Zhu J."/>
            <person name="Weng Q."/>
            <person name="Mu J."/>
            <person name="Lu Y."/>
            <person name="Fan D."/>
            <person name="Liu Y."/>
            <person name="Guan J."/>
            <person name="Zhang Y."/>
            <person name="Yu S."/>
            <person name="Liu X."/>
            <person name="Zhang Y."/>
            <person name="Hong G."/>
            <person name="Han B."/>
            <person name="Choisne N."/>
            <person name="Demange N."/>
            <person name="Orjeda G."/>
            <person name="Samain S."/>
            <person name="Cattolico L."/>
            <person name="Pelletier E."/>
            <person name="Couloux A."/>
            <person name="Segurens B."/>
            <person name="Wincker P."/>
            <person name="D'Hont A."/>
            <person name="Scarpelli C."/>
            <person name="Weissenbach J."/>
            <person name="Salanoubat M."/>
            <person name="Quetier F."/>
            <person name="Yu Y."/>
            <person name="Kim H.R."/>
            <person name="Rambo T."/>
            <person name="Currie J."/>
            <person name="Collura K."/>
            <person name="Luo M."/>
            <person name="Yang T."/>
            <person name="Ammiraju J.S.S."/>
            <person name="Engler F."/>
            <person name="Soderlund C."/>
            <person name="Wing R.A."/>
            <person name="Palmer L.E."/>
            <person name="de la Bastide M."/>
            <person name="Spiegel L."/>
            <person name="Nascimento L."/>
            <person name="Zutavern T."/>
            <person name="O'Shaughnessy A."/>
            <person name="Dike S."/>
            <person name="Dedhia N."/>
            <person name="Preston R."/>
            <person name="Balija V."/>
            <person name="McCombie W.R."/>
            <person name="Chow T."/>
            <person name="Chen H."/>
            <person name="Chung M."/>
            <person name="Chen C."/>
            <person name="Shaw J."/>
            <person name="Wu H."/>
            <person name="Hsiao K."/>
            <person name="Chao Y."/>
            <person name="Chu M."/>
            <person name="Cheng C."/>
            <person name="Hour A."/>
            <person name="Lee P."/>
            <person name="Lin S."/>
            <person name="Lin Y."/>
            <person name="Liou J."/>
            <person name="Liu S."/>
            <person name="Hsing Y."/>
            <person name="Raghuvanshi S."/>
            <person name="Mohanty A."/>
            <person name="Bharti A.K."/>
            <person name="Gaur A."/>
            <person name="Gupta V."/>
            <person name="Kumar D."/>
            <person name="Ravi V."/>
            <person name="Vij S."/>
            <person name="Kapur A."/>
            <person name="Khurana P."/>
            <person name="Khurana P."/>
            <person name="Khurana J.P."/>
            <person name="Tyagi A.K."/>
            <person name="Gaikwad K."/>
            <person name="Singh A."/>
            <person name="Dalal V."/>
            <person name="Srivastava S."/>
            <person name="Dixit A."/>
            <person name="Pal A.K."/>
            <person name="Ghazi I.A."/>
            <person name="Yadav M."/>
            <person name="Pandit A."/>
            <person name="Bhargava A."/>
            <person name="Sureshbabu K."/>
            <person name="Batra K."/>
            <person name="Sharma T.R."/>
            <person name="Mohapatra T."/>
            <person name="Singh N.K."/>
            <person name="Messing J."/>
            <person name="Nelson A.B."/>
            <person name="Fuks G."/>
            <person name="Kavchok S."/>
            <person name="Keizer G."/>
            <person name="Linton E."/>
            <person name="Llaca V."/>
            <person name="Song R."/>
            <person name="Tanyolac B."/>
            <person name="Young S."/>
            <person name="Ho-Il K."/>
            <person name="Hahn J.H."/>
            <person name="Sangsakoo G."/>
            <person name="Vanavichit A."/>
            <person name="de Mattos Luiz.A.T."/>
            <person name="Zimmer P.D."/>
            <person name="Malone G."/>
            <person name="Dellagostin O."/>
            <person name="de Oliveira A.C."/>
            <person name="Bevan M."/>
            <person name="Bancroft I."/>
            <person name="Minx P."/>
            <person name="Cordum H."/>
            <person name="Wilson R."/>
            <person name="Cheng Z."/>
            <person name="Jin W."/>
            <person name="Jiang J."/>
            <person name="Leong S.A."/>
            <person name="Iwama H."/>
            <person name="Gojobori T."/>
            <person name="Itoh T."/>
            <person name="Niimura Y."/>
            <person name="Fujii Y."/>
            <person name="Habara T."/>
            <person name="Sakai H."/>
            <person name="Sato Y."/>
            <person name="Wilson G."/>
            <person name="Kumar K."/>
            <person name="McCouch S."/>
            <person name="Juretic N."/>
            <person name="Hoen D."/>
            <person name="Wright S."/>
            <person name="Bruskiewich R."/>
            <person name="Bureau T."/>
            <person name="Miyao A."/>
            <person name="Hirochika H."/>
            <person name="Nishikawa T."/>
            <person name="Kadowaki K."/>
            <person name="Sugiura M."/>
            <person name="Burr B."/>
            <person name="Sasaki T."/>
        </authorList>
    </citation>
    <scope>NUCLEOTIDE SEQUENCE [LARGE SCALE GENOMIC DNA]</scope>
    <source>
        <strain evidence="2">cv. Nipponbare</strain>
    </source>
</reference>
<reference evidence="1 2" key="3">
    <citation type="journal article" date="2013" name="Rice">
        <title>Improvement of the Oryza sativa Nipponbare reference genome using next generation sequence and optical map data.</title>
        <authorList>
            <person name="Kawahara Y."/>
            <person name="de la Bastide M."/>
            <person name="Hamilton J.P."/>
            <person name="Kanamori H."/>
            <person name="McCombie W.R."/>
            <person name="Ouyang S."/>
            <person name="Schwartz D.C."/>
            <person name="Tanaka T."/>
            <person name="Wu J."/>
            <person name="Zhou S."/>
            <person name="Childs K.L."/>
            <person name="Davidson R.M."/>
            <person name="Lin H."/>
            <person name="Quesada-Ocampo L."/>
            <person name="Vaillancourt B."/>
            <person name="Sakai H."/>
            <person name="Lee S.S."/>
            <person name="Kim J."/>
            <person name="Numa H."/>
            <person name="Itoh T."/>
            <person name="Buell C.R."/>
            <person name="Matsumoto T."/>
        </authorList>
    </citation>
    <scope>NUCLEOTIDE SEQUENCE [LARGE SCALE GENOMIC DNA]</scope>
    <source>
        <strain evidence="2">cv. Nipponbare</strain>
    </source>
</reference>
<dbReference type="PaxDb" id="39947-A0A0P0XR55"/>
<name>A0A0P0XR55_ORYSJ</name>